<gene>
    <name evidence="2" type="ORF">A2682_00075</name>
</gene>
<proteinExistence type="predicted"/>
<accession>A0A1G2PN02</accession>
<protein>
    <submittedName>
        <fullName evidence="2">Uncharacterized protein</fullName>
    </submittedName>
</protein>
<keyword evidence="1" id="KW-1133">Transmembrane helix</keyword>
<evidence type="ECO:0000313" key="3">
    <source>
        <dbReference type="Proteomes" id="UP000178690"/>
    </source>
</evidence>
<reference evidence="2 3" key="1">
    <citation type="journal article" date="2016" name="Nat. Commun.">
        <title>Thousands of microbial genomes shed light on interconnected biogeochemical processes in an aquifer system.</title>
        <authorList>
            <person name="Anantharaman K."/>
            <person name="Brown C.T."/>
            <person name="Hug L.A."/>
            <person name="Sharon I."/>
            <person name="Castelle C.J."/>
            <person name="Probst A.J."/>
            <person name="Thomas B.C."/>
            <person name="Singh A."/>
            <person name="Wilkins M.J."/>
            <person name="Karaoz U."/>
            <person name="Brodie E.L."/>
            <person name="Williams K.H."/>
            <person name="Hubbard S.S."/>
            <person name="Banfield J.F."/>
        </authorList>
    </citation>
    <scope>NUCLEOTIDE SEQUENCE [LARGE SCALE GENOMIC DNA]</scope>
    <source>
        <strain evidence="3">RIFCSPHIGHO2_01_FULL_58_15</strain>
    </source>
</reference>
<feature type="transmembrane region" description="Helical" evidence="1">
    <location>
        <begin position="39"/>
        <end position="58"/>
    </location>
</feature>
<keyword evidence="1" id="KW-0812">Transmembrane</keyword>
<sequence>MTRNSFIAGALGATALLAIYFGVLTVISGWDFARAQFSAFWYFIVALAFGFGIQVGLYRELRDRIRGGNGARNVLVVTGANSTVAMISCCAHYLANILPLLGATGLLTLVGQYQIELFWVGLAANLLGIAYITGKIIQFSHRA</sequence>
<evidence type="ECO:0000313" key="2">
    <source>
        <dbReference type="EMBL" id="OHA49696.1"/>
    </source>
</evidence>
<name>A0A1G2PN02_TERXR</name>
<keyword evidence="1" id="KW-0472">Membrane</keyword>
<evidence type="ECO:0000256" key="1">
    <source>
        <dbReference type="SAM" id="Phobius"/>
    </source>
</evidence>
<dbReference type="Proteomes" id="UP000178690">
    <property type="component" value="Unassembled WGS sequence"/>
</dbReference>
<dbReference type="EMBL" id="MHST01000005">
    <property type="protein sequence ID" value="OHA49696.1"/>
    <property type="molecule type" value="Genomic_DNA"/>
</dbReference>
<dbReference type="AlphaFoldDB" id="A0A1G2PN02"/>
<dbReference type="STRING" id="1802363.A2682_00075"/>
<comment type="caution">
    <text evidence="2">The sequence shown here is derived from an EMBL/GenBank/DDBJ whole genome shotgun (WGS) entry which is preliminary data.</text>
</comment>
<organism evidence="2 3">
    <name type="scientific">Terrybacteria sp. (strain RIFCSPHIGHO2_01_FULL_58_15)</name>
    <dbReference type="NCBI Taxonomy" id="1802363"/>
    <lineage>
        <taxon>Bacteria</taxon>
        <taxon>Candidatus Terryibacteriota</taxon>
    </lineage>
</organism>
<feature type="transmembrane region" description="Helical" evidence="1">
    <location>
        <begin position="70"/>
        <end position="95"/>
    </location>
</feature>
<feature type="transmembrane region" description="Helical" evidence="1">
    <location>
        <begin position="7"/>
        <end position="27"/>
    </location>
</feature>
<feature type="transmembrane region" description="Helical" evidence="1">
    <location>
        <begin position="115"/>
        <end position="134"/>
    </location>
</feature>